<accession>A0A1Y1IRH8</accession>
<reference evidence="2 3" key="1">
    <citation type="journal article" date="2014" name="Nat. Commun.">
        <title>Klebsormidium flaccidum genome reveals primary factors for plant terrestrial adaptation.</title>
        <authorList>
            <person name="Hori K."/>
            <person name="Maruyama F."/>
            <person name="Fujisawa T."/>
            <person name="Togashi T."/>
            <person name="Yamamoto N."/>
            <person name="Seo M."/>
            <person name="Sato S."/>
            <person name="Yamada T."/>
            <person name="Mori H."/>
            <person name="Tajima N."/>
            <person name="Moriyama T."/>
            <person name="Ikeuchi M."/>
            <person name="Watanabe M."/>
            <person name="Wada H."/>
            <person name="Kobayashi K."/>
            <person name="Saito M."/>
            <person name="Masuda T."/>
            <person name="Sasaki-Sekimoto Y."/>
            <person name="Mashiguchi K."/>
            <person name="Awai K."/>
            <person name="Shimojima M."/>
            <person name="Masuda S."/>
            <person name="Iwai M."/>
            <person name="Nobusawa T."/>
            <person name="Narise T."/>
            <person name="Kondo S."/>
            <person name="Saito H."/>
            <person name="Sato R."/>
            <person name="Murakawa M."/>
            <person name="Ihara Y."/>
            <person name="Oshima-Yamada Y."/>
            <person name="Ohtaka K."/>
            <person name="Satoh M."/>
            <person name="Sonobe K."/>
            <person name="Ishii M."/>
            <person name="Ohtani R."/>
            <person name="Kanamori-Sato M."/>
            <person name="Honoki R."/>
            <person name="Miyazaki D."/>
            <person name="Mochizuki H."/>
            <person name="Umetsu J."/>
            <person name="Higashi K."/>
            <person name="Shibata D."/>
            <person name="Kamiya Y."/>
            <person name="Sato N."/>
            <person name="Nakamura Y."/>
            <person name="Tabata S."/>
            <person name="Ida S."/>
            <person name="Kurokawa K."/>
            <person name="Ohta H."/>
        </authorList>
    </citation>
    <scope>NUCLEOTIDE SEQUENCE [LARGE SCALE GENOMIC DNA]</scope>
    <source>
        <strain evidence="2 3">NIES-2285</strain>
    </source>
</reference>
<evidence type="ECO:0008006" key="4">
    <source>
        <dbReference type="Google" id="ProtNLM"/>
    </source>
</evidence>
<name>A0A1Y1IRH8_KLENI</name>
<evidence type="ECO:0000256" key="1">
    <source>
        <dbReference type="ARBA" id="ARBA00004906"/>
    </source>
</evidence>
<comment type="pathway">
    <text evidence="1">Protein modification; protein ubiquitination.</text>
</comment>
<dbReference type="InterPro" id="IPR011333">
    <property type="entry name" value="SKP1/BTB/POZ_sf"/>
</dbReference>
<keyword evidence="3" id="KW-1185">Reference proteome</keyword>
<dbReference type="AlphaFoldDB" id="A0A1Y1IRH8"/>
<dbReference type="CDD" id="cd18186">
    <property type="entry name" value="BTB_POZ_ZBTB_KLHL-like"/>
    <property type="match status" value="1"/>
</dbReference>
<gene>
    <name evidence="2" type="ORF">KFL_007700030</name>
</gene>
<proteinExistence type="predicted"/>
<evidence type="ECO:0000313" key="2">
    <source>
        <dbReference type="EMBL" id="GAQ91346.1"/>
    </source>
</evidence>
<dbReference type="Gene3D" id="3.30.710.10">
    <property type="entry name" value="Potassium Channel Kv1.1, Chain A"/>
    <property type="match status" value="1"/>
</dbReference>
<protein>
    <recommendedName>
        <fullName evidence="4">BTB domain-containing protein</fullName>
    </recommendedName>
</protein>
<dbReference type="Proteomes" id="UP000054558">
    <property type="component" value="Unassembled WGS sequence"/>
</dbReference>
<dbReference type="EMBL" id="DF237719">
    <property type="protein sequence ID" value="GAQ91346.1"/>
    <property type="molecule type" value="Genomic_DNA"/>
</dbReference>
<sequence>MDEEPPSEEAVRQAWRAWRMHGNPLSVFWIQWRSFLDHQLAKCQAELQAQRQWRARILSRTLSGWTVYRQQREAAANLLRQWKEKRALEDLKAPPLQASPRFSINHSFPQTIGPLGSASGQAGLGLLATSLGALFEDLQGRQGGDIVIEVLGSSRQLPGCEEHKSWSQSSDRASSAVVYANACIVCQRVPYFAAAVRFASQKDDERTIPLVEDGRVHSGPSTKLCVSREECSAAGVRAVLEWAYTGSFTAWDWRQLAEALQAGSYLGALEVVQLSQEALLRLAAAVGKELERGGQSPAARELWRSVAGALVSSRNFPNDEVGPLLPALDERLRVGEDGALLSTPGQAGEGHVEDRVLKNATSRGTDWASVKKSSGLAKETADFVVEGLTVLSSCGEEGAVSSFLESACPSLESVLLTLLQLDLRLASNVLGMLLERLDHLRGLVRERTELDRLVAVDPDGAVDVGVLVILHRWWSLHPKSRLAPARALLEEHVCLGALGINTLEELIGQCRKSAVEGPMGAGNSQAATLVRLEEVEAAYRFALRVGNEYGKSRRLMRQTVAQWRSSEQSRAWRSWHEFCRDGLGTSRVVLAKRAMRVWSLRSAAGYFAAWRQAAVEGRIEERQRLALWKWQKACQKLLQAKQRMSNA</sequence>
<organism evidence="2 3">
    <name type="scientific">Klebsormidium nitens</name>
    <name type="common">Green alga</name>
    <name type="synonym">Ulothrix nitens</name>
    <dbReference type="NCBI Taxonomy" id="105231"/>
    <lineage>
        <taxon>Eukaryota</taxon>
        <taxon>Viridiplantae</taxon>
        <taxon>Streptophyta</taxon>
        <taxon>Klebsormidiophyceae</taxon>
        <taxon>Klebsormidiales</taxon>
        <taxon>Klebsormidiaceae</taxon>
        <taxon>Klebsormidium</taxon>
    </lineage>
</organism>
<evidence type="ECO:0000313" key="3">
    <source>
        <dbReference type="Proteomes" id="UP000054558"/>
    </source>
</evidence>